<sequence length="260" mass="30199">MMRFRRWPRPTPFEDTTRKRAALSRKQRLEREALPLFSDQIAVEQPAVDAVMHERAIDWMDAQRARRRDRAARWRDVRWRLFALDGALRAKVRRLWRNCPYPADPSYFADLLHQIERGRIDPERPPWVFHQEISARTTPNPRHFDEAFRKIGARKVGGGPKTTAADELLFCGNLGSGMLFLRSRVRLIDPNESFYTCSNHRLRDSHVGRAGHWVDIEVRGECSDDDPALIERLARDADARPVVVRHVAVLARRGGENPRA</sequence>
<accession>A0ABZ1CIM3</accession>
<evidence type="ECO:0000313" key="3">
    <source>
        <dbReference type="Proteomes" id="UP001334732"/>
    </source>
</evidence>
<dbReference type="RefSeq" id="WP_324778742.1">
    <property type="nucleotide sequence ID" value="NZ_CP141769.1"/>
</dbReference>
<keyword evidence="3" id="KW-1185">Reference proteome</keyword>
<dbReference type="Proteomes" id="UP001334732">
    <property type="component" value="Chromosome"/>
</dbReference>
<dbReference type="EMBL" id="CP141769">
    <property type="protein sequence ID" value="WRS38142.1"/>
    <property type="molecule type" value="Genomic_DNA"/>
</dbReference>
<feature type="region of interest" description="Disordered" evidence="1">
    <location>
        <begin position="1"/>
        <end position="21"/>
    </location>
</feature>
<evidence type="ECO:0000256" key="1">
    <source>
        <dbReference type="SAM" id="MobiDB-lite"/>
    </source>
</evidence>
<protein>
    <submittedName>
        <fullName evidence="2">Uncharacterized protein</fullName>
    </submittedName>
</protein>
<proteinExistence type="predicted"/>
<organism evidence="2 3">
    <name type="scientific">Thiobacillus sedimenti</name>
    <dbReference type="NCBI Taxonomy" id="3110231"/>
    <lineage>
        <taxon>Bacteria</taxon>
        <taxon>Pseudomonadati</taxon>
        <taxon>Pseudomonadota</taxon>
        <taxon>Betaproteobacteria</taxon>
        <taxon>Nitrosomonadales</taxon>
        <taxon>Thiobacillaceae</taxon>
        <taxon>Thiobacillus</taxon>
    </lineage>
</organism>
<reference evidence="2 3" key="1">
    <citation type="submission" date="2023-12" db="EMBL/GenBank/DDBJ databases">
        <title>Thiobacillus sedimentum sp. nov., a chemolithoautotrophic sulfur-oxidizing bacterium isolated from freshwater sediment.</title>
        <authorList>
            <person name="Luo J."/>
            <person name="Dai C."/>
        </authorList>
    </citation>
    <scope>NUCLEOTIDE SEQUENCE [LARGE SCALE GENOMIC DNA]</scope>
    <source>
        <strain evidence="2 3">SCUT-2</strain>
    </source>
</reference>
<gene>
    <name evidence="2" type="ORF">VA613_08955</name>
</gene>
<evidence type="ECO:0000313" key="2">
    <source>
        <dbReference type="EMBL" id="WRS38142.1"/>
    </source>
</evidence>
<name>A0ABZ1CIM3_9PROT</name>